<dbReference type="EMBL" id="CP034465">
    <property type="protein sequence ID" value="AZP03533.1"/>
    <property type="molecule type" value="Genomic_DNA"/>
</dbReference>
<evidence type="ECO:0000256" key="1">
    <source>
        <dbReference type="SAM" id="MobiDB-lite"/>
    </source>
</evidence>
<feature type="region of interest" description="Disordered" evidence="1">
    <location>
        <begin position="137"/>
        <end position="182"/>
    </location>
</feature>
<dbReference type="Pfam" id="PF12732">
    <property type="entry name" value="YtxH"/>
    <property type="match status" value="1"/>
</dbReference>
<protein>
    <submittedName>
        <fullName evidence="2">YtxH domain-containing protein</fullName>
    </submittedName>
</protein>
<reference evidence="3" key="1">
    <citation type="submission" date="2018-12" db="EMBL/GenBank/DDBJ databases">
        <title>Complete genome sequencing of Jeotgalibaca sp. H21T32.</title>
        <authorList>
            <person name="Bae J.-W."/>
            <person name="Lee S.-Y."/>
        </authorList>
    </citation>
    <scope>NUCLEOTIDE SEQUENCE [LARGE SCALE GENOMIC DNA]</scope>
    <source>
        <strain evidence="3">H21T32</strain>
    </source>
</reference>
<proteinExistence type="predicted"/>
<accession>A0A3Q9BJ50</accession>
<name>A0A3Q9BJ50_9LACT</name>
<dbReference type="InterPro" id="IPR024623">
    <property type="entry name" value="YtxH"/>
</dbReference>
<sequence length="208" mass="22751">MEKIERSLIMSQLMKMMGMSKNHTPEAIKMAKDFGPKIAKAAKEHMPDAGTMAKMHKKAEIKAAKGAMKVMPEKVKKVGIAKMLILPAASAVIALLFAPKSGKELRSDIKKSVTGWKDKGMDKAHDLMDEAKDAYNEAMQEGSSTVSMPDSEPRSHSEDPSAGVGNVRGTIYEPHGDQTIPEDKLDEALEDIGISSDEELVKEEENRD</sequence>
<dbReference type="Proteomes" id="UP000273326">
    <property type="component" value="Chromosome"/>
</dbReference>
<keyword evidence="3" id="KW-1185">Reference proteome</keyword>
<organism evidence="2 3">
    <name type="scientific">Jeotgalibaca ciconiae</name>
    <dbReference type="NCBI Taxonomy" id="2496265"/>
    <lineage>
        <taxon>Bacteria</taxon>
        <taxon>Bacillati</taxon>
        <taxon>Bacillota</taxon>
        <taxon>Bacilli</taxon>
        <taxon>Lactobacillales</taxon>
        <taxon>Carnobacteriaceae</taxon>
        <taxon>Jeotgalibaca</taxon>
    </lineage>
</organism>
<gene>
    <name evidence="2" type="ORF">EJN90_01945</name>
</gene>
<evidence type="ECO:0000313" key="2">
    <source>
        <dbReference type="EMBL" id="AZP03533.1"/>
    </source>
</evidence>
<dbReference type="OrthoDB" id="9810874at2"/>
<evidence type="ECO:0000313" key="3">
    <source>
        <dbReference type="Proteomes" id="UP000273326"/>
    </source>
</evidence>
<dbReference type="AlphaFoldDB" id="A0A3Q9BJ50"/>
<dbReference type="KEGG" id="jeh:EJN90_01945"/>